<keyword evidence="11" id="KW-1185">Reference proteome</keyword>
<dbReference type="Gene3D" id="1.20.272.10">
    <property type="match status" value="1"/>
</dbReference>
<evidence type="ECO:0000256" key="2">
    <source>
        <dbReference type="ARBA" id="ARBA00017703"/>
    </source>
</evidence>
<dbReference type="CDD" id="cd18138">
    <property type="entry name" value="HLD_clamp_pol_III_delta"/>
    <property type="match status" value="1"/>
</dbReference>
<organism evidence="10 11">
    <name type="scientific">Tepidiphilus thermophilus</name>
    <dbReference type="NCBI Taxonomy" id="876478"/>
    <lineage>
        <taxon>Bacteria</taxon>
        <taxon>Pseudomonadati</taxon>
        <taxon>Pseudomonadota</taxon>
        <taxon>Hydrogenophilia</taxon>
        <taxon>Hydrogenophilales</taxon>
        <taxon>Hydrogenophilaceae</taxon>
        <taxon>Tepidiphilus</taxon>
    </lineage>
</organism>
<dbReference type="EC" id="2.7.7.7" evidence="1"/>
<dbReference type="RefSeq" id="WP_055424024.1">
    <property type="nucleotide sequence ID" value="NZ_CYHH01000011.1"/>
</dbReference>
<dbReference type="PANTHER" id="PTHR34388">
    <property type="entry name" value="DNA POLYMERASE III SUBUNIT DELTA"/>
    <property type="match status" value="1"/>
</dbReference>
<dbReference type="GO" id="GO:0006261">
    <property type="term" value="P:DNA-templated DNA replication"/>
    <property type="evidence" value="ECO:0007669"/>
    <property type="project" value="TreeGrafter"/>
</dbReference>
<evidence type="ECO:0000256" key="5">
    <source>
        <dbReference type="ARBA" id="ARBA00022705"/>
    </source>
</evidence>
<comment type="catalytic activity">
    <reaction evidence="8">
        <text>DNA(n) + a 2'-deoxyribonucleoside 5'-triphosphate = DNA(n+1) + diphosphate</text>
        <dbReference type="Rhea" id="RHEA:22508"/>
        <dbReference type="Rhea" id="RHEA-COMP:17339"/>
        <dbReference type="Rhea" id="RHEA-COMP:17340"/>
        <dbReference type="ChEBI" id="CHEBI:33019"/>
        <dbReference type="ChEBI" id="CHEBI:61560"/>
        <dbReference type="ChEBI" id="CHEBI:173112"/>
        <dbReference type="EC" id="2.7.7.7"/>
    </reaction>
</comment>
<evidence type="ECO:0000313" key="10">
    <source>
        <dbReference type="EMBL" id="CUB07750.1"/>
    </source>
</evidence>
<dbReference type="NCBIfam" id="TIGR01128">
    <property type="entry name" value="holA"/>
    <property type="match status" value="1"/>
</dbReference>
<dbReference type="GO" id="GO:0003887">
    <property type="term" value="F:DNA-directed DNA polymerase activity"/>
    <property type="evidence" value="ECO:0007669"/>
    <property type="project" value="UniProtKB-KW"/>
</dbReference>
<gene>
    <name evidence="10" type="ORF">Ga0061068_11143</name>
</gene>
<dbReference type="InterPro" id="IPR010372">
    <property type="entry name" value="DNA_pol3_delta_N"/>
</dbReference>
<evidence type="ECO:0000256" key="6">
    <source>
        <dbReference type="ARBA" id="ARBA00022932"/>
    </source>
</evidence>
<evidence type="ECO:0000256" key="7">
    <source>
        <dbReference type="ARBA" id="ARBA00034754"/>
    </source>
</evidence>
<keyword evidence="6" id="KW-0239">DNA-directed DNA polymerase</keyword>
<evidence type="ECO:0000256" key="1">
    <source>
        <dbReference type="ARBA" id="ARBA00012417"/>
    </source>
</evidence>
<dbReference type="SUPFAM" id="SSF48019">
    <property type="entry name" value="post-AAA+ oligomerization domain-like"/>
    <property type="match status" value="1"/>
</dbReference>
<dbReference type="InterPro" id="IPR005790">
    <property type="entry name" value="DNA_polIII_delta"/>
</dbReference>
<dbReference type="EMBL" id="CYHH01000011">
    <property type="protein sequence ID" value="CUB07750.1"/>
    <property type="molecule type" value="Genomic_DNA"/>
</dbReference>
<accession>A0A0K6IXA2</accession>
<evidence type="ECO:0000313" key="11">
    <source>
        <dbReference type="Proteomes" id="UP000182108"/>
    </source>
</evidence>
<dbReference type="GO" id="GO:0009360">
    <property type="term" value="C:DNA polymerase III complex"/>
    <property type="evidence" value="ECO:0007669"/>
    <property type="project" value="InterPro"/>
</dbReference>
<dbReference type="Pfam" id="PF06144">
    <property type="entry name" value="DNA_pol3_delta"/>
    <property type="match status" value="1"/>
</dbReference>
<keyword evidence="3" id="KW-0808">Transferase</keyword>
<dbReference type="Gene3D" id="1.10.8.60">
    <property type="match status" value="1"/>
</dbReference>
<keyword evidence="5" id="KW-0235">DNA replication</keyword>
<dbReference type="Proteomes" id="UP000182108">
    <property type="component" value="Unassembled WGS sequence"/>
</dbReference>
<dbReference type="GO" id="GO:0003677">
    <property type="term" value="F:DNA binding"/>
    <property type="evidence" value="ECO:0007669"/>
    <property type="project" value="InterPro"/>
</dbReference>
<proteinExistence type="inferred from homology"/>
<dbReference type="Gene3D" id="3.40.50.300">
    <property type="entry name" value="P-loop containing nucleotide triphosphate hydrolases"/>
    <property type="match status" value="1"/>
</dbReference>
<protein>
    <recommendedName>
        <fullName evidence="2">DNA polymerase III subunit delta</fullName>
        <ecNumber evidence="1">2.7.7.7</ecNumber>
    </recommendedName>
</protein>
<dbReference type="InterPro" id="IPR027417">
    <property type="entry name" value="P-loop_NTPase"/>
</dbReference>
<dbReference type="OrthoDB" id="9770982at2"/>
<evidence type="ECO:0000256" key="3">
    <source>
        <dbReference type="ARBA" id="ARBA00022679"/>
    </source>
</evidence>
<sequence>MKLPLARLARHLERQTLEPVWAVYGDEPLLVLEAADAIRARARALGFEERLVFVAEANFSWERLSQEADSLSLFAARRLLELRLPQGKPGTEGSSWLAERAKAPLPETILLITLGALDWQARKSSWFAALEQHAVVVEANTPPREQLPQWWRERLARQEQSASPELLHLLAERTEGNLLAARQELEKLALLFPEGPLPEAEVRAVVFDLARYDPEALRQAVLEGDALRALRLLRTLMAEGCAAPLIVWAIASALRLIALAQEALARGAPLEAFFRQERVFRPEEKRTIEHSARRLPPLRTALIVCARLDRIAKGAETGDFALEAERLLLSLSAAPPRGRAA</sequence>
<feature type="domain" description="DNA polymerase III delta N-terminal" evidence="9">
    <location>
        <begin position="23"/>
        <end position="139"/>
    </location>
</feature>
<keyword evidence="4" id="KW-0548">Nucleotidyltransferase</keyword>
<evidence type="ECO:0000259" key="9">
    <source>
        <dbReference type="Pfam" id="PF06144"/>
    </source>
</evidence>
<evidence type="ECO:0000256" key="8">
    <source>
        <dbReference type="ARBA" id="ARBA00049244"/>
    </source>
</evidence>
<dbReference type="PANTHER" id="PTHR34388:SF1">
    <property type="entry name" value="DNA POLYMERASE III SUBUNIT DELTA"/>
    <property type="match status" value="1"/>
</dbReference>
<name>A0A0K6IXA2_9PROT</name>
<dbReference type="SUPFAM" id="SSF52540">
    <property type="entry name" value="P-loop containing nucleoside triphosphate hydrolases"/>
    <property type="match status" value="1"/>
</dbReference>
<reference evidence="11" key="1">
    <citation type="submission" date="2015-08" db="EMBL/GenBank/DDBJ databases">
        <authorList>
            <person name="Babu N.S."/>
            <person name="Beckwith C.J."/>
            <person name="Beseler K.G."/>
            <person name="Brison A."/>
            <person name="Carone J.V."/>
            <person name="Caskin T.P."/>
            <person name="Diamond M."/>
            <person name="Durham M.E."/>
            <person name="Foxe J.M."/>
            <person name="Go M."/>
            <person name="Henderson B.A."/>
            <person name="Jones I.B."/>
            <person name="McGettigan J.A."/>
            <person name="Micheletti S.J."/>
            <person name="Nasrallah M.E."/>
            <person name="Ortiz D."/>
            <person name="Piller C.R."/>
            <person name="Privatt S.R."/>
            <person name="Schneider S.L."/>
            <person name="Sharp S."/>
            <person name="Smith T.C."/>
            <person name="Stanton J.D."/>
            <person name="Ullery H.E."/>
            <person name="Wilson R.J."/>
            <person name="Serrano M.G."/>
            <person name="Buck G."/>
            <person name="Lee V."/>
            <person name="Wang Y."/>
            <person name="Carvalho R."/>
            <person name="Voegtly L."/>
            <person name="Shi R."/>
            <person name="Duckworth R."/>
            <person name="Johnson A."/>
            <person name="Loviza R."/>
            <person name="Walstead R."/>
            <person name="Shah Z."/>
            <person name="Kiflezghi M."/>
            <person name="Wade K."/>
            <person name="Ball S.L."/>
            <person name="Bradley K.W."/>
            <person name="Asai D.J."/>
            <person name="Bowman C.A."/>
            <person name="Russell D.A."/>
            <person name="Pope W.H."/>
            <person name="Jacobs-Sera D."/>
            <person name="Hendrix R.W."/>
            <person name="Hatfull G.F."/>
        </authorList>
    </citation>
    <scope>NUCLEOTIDE SEQUENCE [LARGE SCALE GENOMIC DNA]</scope>
    <source>
        <strain evidence="11">JCM 19170</strain>
    </source>
</reference>
<evidence type="ECO:0000256" key="4">
    <source>
        <dbReference type="ARBA" id="ARBA00022695"/>
    </source>
</evidence>
<dbReference type="AlphaFoldDB" id="A0A0K6IXA2"/>
<dbReference type="InterPro" id="IPR008921">
    <property type="entry name" value="DNA_pol3_clamp-load_cplx_C"/>
</dbReference>
<comment type="similarity">
    <text evidence="7">Belongs to the DNA polymerase HolA subunit family.</text>
</comment>